<gene>
    <name evidence="11" type="ORF">GCM10010420_12410</name>
</gene>
<accession>A0ABN3HXR7</accession>
<keyword evidence="3 9" id="KW-0136">Cellulose degradation</keyword>
<keyword evidence="2 9" id="KW-0378">Hydrolase</keyword>
<evidence type="ECO:0000256" key="7">
    <source>
        <dbReference type="ARBA" id="ARBA00023326"/>
    </source>
</evidence>
<feature type="compositionally biased region" description="Polar residues" evidence="10">
    <location>
        <begin position="1"/>
        <end position="12"/>
    </location>
</feature>
<name>A0ABN3HXR7_9ACTN</name>
<evidence type="ECO:0000256" key="1">
    <source>
        <dbReference type="ARBA" id="ARBA00022729"/>
    </source>
</evidence>
<dbReference type="PANTHER" id="PTHR34876:SF4">
    <property type="entry name" value="1,4-BETA-D-GLUCAN CELLOBIOHYDROLASE C-RELATED"/>
    <property type="match status" value="1"/>
</dbReference>
<dbReference type="InterPro" id="IPR016288">
    <property type="entry name" value="Beta_cellobiohydrolase"/>
</dbReference>
<dbReference type="PRINTS" id="PR00733">
    <property type="entry name" value="GLHYDRLASE6"/>
</dbReference>
<dbReference type="SUPFAM" id="SSF51989">
    <property type="entry name" value="Glycosyl hydrolases family 6, cellulases"/>
    <property type="match status" value="1"/>
</dbReference>
<dbReference type="EMBL" id="BAAATJ010000004">
    <property type="protein sequence ID" value="GAA2390215.1"/>
    <property type="molecule type" value="Genomic_DNA"/>
</dbReference>
<comment type="caution">
    <text evidence="11">The sequence shown here is derived from an EMBL/GenBank/DDBJ whole genome shotgun (WGS) entry which is preliminary data.</text>
</comment>
<keyword evidence="1" id="KW-0732">Signal</keyword>
<dbReference type="PIRSF" id="PIRSF001100">
    <property type="entry name" value="Beta_cellobiohydrolase"/>
    <property type="match status" value="1"/>
</dbReference>
<dbReference type="Gene3D" id="3.20.20.40">
    <property type="entry name" value="1, 4-beta cellobiohydrolase"/>
    <property type="match status" value="1"/>
</dbReference>
<evidence type="ECO:0000256" key="5">
    <source>
        <dbReference type="ARBA" id="ARBA00023277"/>
    </source>
</evidence>
<keyword evidence="4" id="KW-1015">Disulfide bond</keyword>
<dbReference type="PROSITE" id="PS00656">
    <property type="entry name" value="GLYCOSYL_HYDROL_F6_2"/>
    <property type="match status" value="1"/>
</dbReference>
<dbReference type="GO" id="GO:0016787">
    <property type="term" value="F:hydrolase activity"/>
    <property type="evidence" value="ECO:0007669"/>
    <property type="project" value="UniProtKB-KW"/>
</dbReference>
<keyword evidence="12" id="KW-1185">Reference proteome</keyword>
<evidence type="ECO:0000313" key="12">
    <source>
        <dbReference type="Proteomes" id="UP001500058"/>
    </source>
</evidence>
<evidence type="ECO:0000256" key="4">
    <source>
        <dbReference type="ARBA" id="ARBA00023157"/>
    </source>
</evidence>
<dbReference type="PANTHER" id="PTHR34876">
    <property type="match status" value="1"/>
</dbReference>
<evidence type="ECO:0000256" key="2">
    <source>
        <dbReference type="ARBA" id="ARBA00022801"/>
    </source>
</evidence>
<dbReference type="InterPro" id="IPR036434">
    <property type="entry name" value="Beta_cellobiohydrolase_sf"/>
</dbReference>
<keyword evidence="5 9" id="KW-0119">Carbohydrate metabolism</keyword>
<sequence>MGTSYHRTSSARRTLGTRARDASLPGNRGTAMRRRLRALMAALFALPLALTVAPSAHAADPTTLTNGFYVDPDSSAKRWVAANPGDGRASAINASIANTPTARWFGSWSGAINTATSAYTGAADRADKLPILVAYNIYNRDYCGGHSAGGASSPSAYATWISQFAGGIGNRPAVVILEPDSLGDYGCMNQAQIDERESMLTNALTQFSRQAPNTWVYMDAGNPGWASAQVMAQRLHEAGLRQARGFSLNVSNYFTTSENIAYANAVNRELSARYGYTKPFVVDTSRNGNGSNGQWCNPAGRRIGTPTQKGGGAEMLLWIKVPGESDGNCGVGAGSSAGQFLPEVAYKMIYGY</sequence>
<dbReference type="InterPro" id="IPR001524">
    <property type="entry name" value="Glyco_hydro_6_CS"/>
</dbReference>
<evidence type="ECO:0000256" key="8">
    <source>
        <dbReference type="PROSITE-ProRule" id="PRU10057"/>
    </source>
</evidence>
<feature type="region of interest" description="Disordered" evidence="10">
    <location>
        <begin position="1"/>
        <end position="28"/>
    </location>
</feature>
<evidence type="ECO:0000256" key="6">
    <source>
        <dbReference type="ARBA" id="ARBA00023295"/>
    </source>
</evidence>
<reference evidence="11 12" key="1">
    <citation type="journal article" date="2019" name="Int. J. Syst. Evol. Microbiol.">
        <title>The Global Catalogue of Microorganisms (GCM) 10K type strain sequencing project: providing services to taxonomists for standard genome sequencing and annotation.</title>
        <authorList>
            <consortium name="The Broad Institute Genomics Platform"/>
            <consortium name="The Broad Institute Genome Sequencing Center for Infectious Disease"/>
            <person name="Wu L."/>
            <person name="Ma J."/>
        </authorList>
    </citation>
    <scope>NUCLEOTIDE SEQUENCE [LARGE SCALE GENOMIC DNA]</scope>
    <source>
        <strain evidence="11 12">JCM 6921</strain>
    </source>
</reference>
<evidence type="ECO:0000256" key="10">
    <source>
        <dbReference type="SAM" id="MobiDB-lite"/>
    </source>
</evidence>
<dbReference type="Proteomes" id="UP001500058">
    <property type="component" value="Unassembled WGS sequence"/>
</dbReference>
<evidence type="ECO:0000313" key="11">
    <source>
        <dbReference type="EMBL" id="GAA2390215.1"/>
    </source>
</evidence>
<organism evidence="11 12">
    <name type="scientific">Streptomyces glaucosporus</name>
    <dbReference type="NCBI Taxonomy" id="284044"/>
    <lineage>
        <taxon>Bacteria</taxon>
        <taxon>Bacillati</taxon>
        <taxon>Actinomycetota</taxon>
        <taxon>Actinomycetes</taxon>
        <taxon>Kitasatosporales</taxon>
        <taxon>Streptomycetaceae</taxon>
        <taxon>Streptomyces</taxon>
    </lineage>
</organism>
<evidence type="ECO:0000256" key="9">
    <source>
        <dbReference type="RuleBase" id="RU361186"/>
    </source>
</evidence>
<comment type="similarity">
    <text evidence="9">Belongs to the glycosyl hydrolase family 6.</text>
</comment>
<keyword evidence="7 9" id="KW-0624">Polysaccharide degradation</keyword>
<dbReference type="Pfam" id="PF01341">
    <property type="entry name" value="Glyco_hydro_6"/>
    <property type="match status" value="1"/>
</dbReference>
<keyword evidence="6 9" id="KW-0326">Glycosidase</keyword>
<feature type="active site" description="Proton donor" evidence="8">
    <location>
        <position position="180"/>
    </location>
</feature>
<dbReference type="EC" id="3.2.1.-" evidence="9"/>
<evidence type="ECO:0000256" key="3">
    <source>
        <dbReference type="ARBA" id="ARBA00023001"/>
    </source>
</evidence>
<protein>
    <recommendedName>
        <fullName evidence="9">Glucanase</fullName>
        <ecNumber evidence="9">3.2.1.-</ecNumber>
    </recommendedName>
</protein>
<proteinExistence type="inferred from homology"/>